<proteinExistence type="predicted"/>
<gene>
    <name evidence="1" type="ORF">HMPREF3293_00181</name>
</gene>
<protein>
    <submittedName>
        <fullName evidence="1">Uncharacterized protein</fullName>
    </submittedName>
</protein>
<dbReference type="EMBL" id="LSZW01000016">
    <property type="protein sequence ID" value="KXK66951.1"/>
    <property type="molecule type" value="Genomic_DNA"/>
</dbReference>
<feature type="non-terminal residue" evidence="1">
    <location>
        <position position="1"/>
    </location>
</feature>
<organism evidence="1 2">
    <name type="scientific">Christensenella minuta</name>
    <dbReference type="NCBI Taxonomy" id="626937"/>
    <lineage>
        <taxon>Bacteria</taxon>
        <taxon>Bacillati</taxon>
        <taxon>Bacillota</taxon>
        <taxon>Clostridia</taxon>
        <taxon>Christensenellales</taxon>
        <taxon>Christensenellaceae</taxon>
        <taxon>Christensenella</taxon>
    </lineage>
</organism>
<dbReference type="AlphaFoldDB" id="A0A136Q8E9"/>
<keyword evidence="2" id="KW-1185">Reference proteome</keyword>
<evidence type="ECO:0000313" key="1">
    <source>
        <dbReference type="EMBL" id="KXK66951.1"/>
    </source>
</evidence>
<dbReference type="Proteomes" id="UP000070366">
    <property type="component" value="Unassembled WGS sequence"/>
</dbReference>
<reference evidence="1 2" key="1">
    <citation type="submission" date="2016-02" db="EMBL/GenBank/DDBJ databases">
        <authorList>
            <person name="Wen L."/>
            <person name="He K."/>
            <person name="Yang H."/>
        </authorList>
    </citation>
    <scope>NUCLEOTIDE SEQUENCE [LARGE SCALE GENOMIC DNA]</scope>
    <source>
        <strain evidence="1 2">DSM 22607</strain>
    </source>
</reference>
<dbReference type="STRING" id="626937.HMPREF3293_00181"/>
<accession>A0A136Q8E9</accession>
<comment type="caution">
    <text evidence="1">The sequence shown here is derived from an EMBL/GenBank/DDBJ whole genome shotgun (WGS) entry which is preliminary data.</text>
</comment>
<evidence type="ECO:0000313" key="2">
    <source>
        <dbReference type="Proteomes" id="UP000070366"/>
    </source>
</evidence>
<sequence>RPCGRSCAGGIRATRRTVYRRILLILYFYAVINEEEKLNILLEKLNIQQCFVNMK</sequence>
<name>A0A136Q8E9_9FIRM</name>